<accession>A0A1V9ZXQ8</accession>
<feature type="transmembrane region" description="Helical" evidence="1">
    <location>
        <begin position="102"/>
        <end position="124"/>
    </location>
</feature>
<feature type="transmembrane region" description="Helical" evidence="1">
    <location>
        <begin position="16"/>
        <end position="36"/>
    </location>
</feature>
<protein>
    <submittedName>
        <fullName evidence="2">Uncharacterized protein</fullName>
    </submittedName>
</protein>
<dbReference type="EMBL" id="JNBS01001077">
    <property type="protein sequence ID" value="OQS02787.1"/>
    <property type="molecule type" value="Genomic_DNA"/>
</dbReference>
<evidence type="ECO:0000313" key="2">
    <source>
        <dbReference type="EMBL" id="OQS02787.1"/>
    </source>
</evidence>
<keyword evidence="1" id="KW-1133">Transmembrane helix</keyword>
<evidence type="ECO:0000256" key="1">
    <source>
        <dbReference type="SAM" id="Phobius"/>
    </source>
</evidence>
<feature type="transmembrane region" description="Helical" evidence="1">
    <location>
        <begin position="168"/>
        <end position="194"/>
    </location>
</feature>
<gene>
    <name evidence="2" type="ORF">THRCLA_04879</name>
</gene>
<organism evidence="2 3">
    <name type="scientific">Thraustotheca clavata</name>
    <dbReference type="NCBI Taxonomy" id="74557"/>
    <lineage>
        <taxon>Eukaryota</taxon>
        <taxon>Sar</taxon>
        <taxon>Stramenopiles</taxon>
        <taxon>Oomycota</taxon>
        <taxon>Saprolegniomycetes</taxon>
        <taxon>Saprolegniales</taxon>
        <taxon>Achlyaceae</taxon>
        <taxon>Thraustotheca</taxon>
    </lineage>
</organism>
<dbReference type="NCBIfam" id="NF041646">
    <property type="entry name" value="VC0807_fam"/>
    <property type="match status" value="1"/>
</dbReference>
<comment type="caution">
    <text evidence="2">The sequence shown here is derived from an EMBL/GenBank/DDBJ whole genome shotgun (WGS) entry which is preliminary data.</text>
</comment>
<sequence length="232" mass="26503">MKSPTQAKKTLLTDRTWNFIGIIVINIAMPILIYNYMKNYSSEIIAVALSGVPPTAKTIYEIVIHERKDLVSFMQIFSMIFSVILLMLTTDPKILMAKDSCTTIFMGIMHFISLTWEENLFFAIRRQISDKSKEEMDAKWAQPVVRETCRFLCIVWGVFMIVDACFRILLIYLLSVSTLIIISPIIGITCMLVMGSWTYNYVCTHEVEDETTKPLLSSSNASKSDEILLNIL</sequence>
<keyword evidence="1" id="KW-0472">Membrane</keyword>
<keyword evidence="3" id="KW-1185">Reference proteome</keyword>
<dbReference type="Proteomes" id="UP000243217">
    <property type="component" value="Unassembled WGS sequence"/>
</dbReference>
<reference evidence="2 3" key="1">
    <citation type="journal article" date="2014" name="Genome Biol. Evol.">
        <title>The secreted proteins of Achlya hypogyna and Thraustotheca clavata identify the ancestral oomycete secretome and reveal gene acquisitions by horizontal gene transfer.</title>
        <authorList>
            <person name="Misner I."/>
            <person name="Blouin N."/>
            <person name="Leonard G."/>
            <person name="Richards T.A."/>
            <person name="Lane C.E."/>
        </authorList>
    </citation>
    <scope>NUCLEOTIDE SEQUENCE [LARGE SCALE GENOMIC DNA]</scope>
    <source>
        <strain evidence="2 3">ATCC 34112</strain>
    </source>
</reference>
<evidence type="ECO:0000313" key="3">
    <source>
        <dbReference type="Proteomes" id="UP000243217"/>
    </source>
</evidence>
<proteinExistence type="predicted"/>
<feature type="transmembrane region" description="Helical" evidence="1">
    <location>
        <begin position="70"/>
        <end position="90"/>
    </location>
</feature>
<keyword evidence="1" id="KW-0812">Transmembrane</keyword>
<dbReference type="AlphaFoldDB" id="A0A1V9ZXQ8"/>
<dbReference type="OrthoDB" id="10043543at2759"/>
<name>A0A1V9ZXQ8_9STRA</name>